<gene>
    <name evidence="8" type="primary">RBM18</name>
</gene>
<evidence type="ECO:0000256" key="4">
    <source>
        <dbReference type="PROSITE-ProRule" id="PRU00176"/>
    </source>
</evidence>
<dbReference type="KEGG" id="pmrn:116938944"/>
<evidence type="ECO:0000259" key="6">
    <source>
        <dbReference type="PROSITE" id="PS50102"/>
    </source>
</evidence>
<dbReference type="AlphaFoldDB" id="A0AAJ7WLV8"/>
<feature type="region of interest" description="Disordered" evidence="5">
    <location>
        <begin position="337"/>
        <end position="369"/>
    </location>
</feature>
<name>A0AAJ7WLV8_PETMA</name>
<feature type="domain" description="RRM" evidence="6">
    <location>
        <begin position="180"/>
        <end position="261"/>
    </location>
</feature>
<evidence type="ECO:0000313" key="7">
    <source>
        <dbReference type="Proteomes" id="UP001318040"/>
    </source>
</evidence>
<keyword evidence="2 4" id="KW-0694">RNA-binding</keyword>
<dbReference type="Proteomes" id="UP001318040">
    <property type="component" value="Chromosome 5"/>
</dbReference>
<feature type="compositionally biased region" description="Basic and acidic residues" evidence="5">
    <location>
        <begin position="103"/>
        <end position="119"/>
    </location>
</feature>
<dbReference type="CTD" id="92400"/>
<evidence type="ECO:0000256" key="1">
    <source>
        <dbReference type="ARBA" id="ARBA00021141"/>
    </source>
</evidence>
<dbReference type="FunFam" id="3.30.70.330:FF:000185">
    <property type="entry name" value="Probable RNA-binding protein 18"/>
    <property type="match status" value="1"/>
</dbReference>
<dbReference type="SUPFAM" id="SSF54928">
    <property type="entry name" value="RNA-binding domain, RBD"/>
    <property type="match status" value="1"/>
</dbReference>
<organism evidence="7 8">
    <name type="scientific">Petromyzon marinus</name>
    <name type="common">Sea lamprey</name>
    <dbReference type="NCBI Taxonomy" id="7757"/>
    <lineage>
        <taxon>Eukaryota</taxon>
        <taxon>Metazoa</taxon>
        <taxon>Chordata</taxon>
        <taxon>Craniata</taxon>
        <taxon>Vertebrata</taxon>
        <taxon>Cyclostomata</taxon>
        <taxon>Hyperoartia</taxon>
        <taxon>Petromyzontiformes</taxon>
        <taxon>Petromyzontidae</taxon>
        <taxon>Petromyzon</taxon>
    </lineage>
</organism>
<dbReference type="InterPro" id="IPR039157">
    <property type="entry name" value="RBM18_RRM"/>
</dbReference>
<dbReference type="Pfam" id="PF00076">
    <property type="entry name" value="RRM_1"/>
    <property type="match status" value="1"/>
</dbReference>
<dbReference type="CDD" id="cd12355">
    <property type="entry name" value="RRM_RBM18"/>
    <property type="match status" value="1"/>
</dbReference>
<dbReference type="PANTHER" id="PTHR21245">
    <property type="entry name" value="HETEROGENEOUS NUCLEAR RIBONUCLEOPROTEIN"/>
    <property type="match status" value="1"/>
</dbReference>
<proteinExistence type="predicted"/>
<feature type="compositionally biased region" description="Basic and acidic residues" evidence="5">
    <location>
        <begin position="342"/>
        <end position="354"/>
    </location>
</feature>
<dbReference type="GO" id="GO:0003723">
    <property type="term" value="F:RNA binding"/>
    <property type="evidence" value="ECO:0007669"/>
    <property type="project" value="UniProtKB-UniRule"/>
</dbReference>
<dbReference type="InterPro" id="IPR012677">
    <property type="entry name" value="Nucleotide-bd_a/b_plait_sf"/>
</dbReference>
<dbReference type="SMART" id="SM00360">
    <property type="entry name" value="RRM"/>
    <property type="match status" value="1"/>
</dbReference>
<dbReference type="PROSITE" id="PS50102">
    <property type="entry name" value="RRM"/>
    <property type="match status" value="1"/>
</dbReference>
<evidence type="ECO:0000256" key="5">
    <source>
        <dbReference type="SAM" id="MobiDB-lite"/>
    </source>
</evidence>
<sequence length="369" mass="40851">MPGERAAQWRGARKGAGAMSASRSQDASLQEPEKAQQESRTESTVPPDHRPEGKPAEKLTNASQPLDDNASAKESRLQRRSKKESQAAECPEGESQASLGSRKPSEESVDAQRRRGDADCERQIAEVEGDAGGECSRALQAGAEGERSSSSNAVMMTARDAARISNASMLLLDAAERSSHRLWIGNIDLRVTEFHLLKILQKFGHIKEFDFLFHKSGPLEGQPRGYCFVNYETRPEAERAIQHLNGKLALSRPLVVRWAHAKFAQGYEYPKKEVVMPTSLEPSTSEPPAPVQTSLSINAKIQAIEAKLKMMEENPDMEYCPSPESNPLFYINRVAGNAADGGRPERRPWTDRRGRGAPYRSHYSRGGRR</sequence>
<evidence type="ECO:0000256" key="2">
    <source>
        <dbReference type="ARBA" id="ARBA00022884"/>
    </source>
</evidence>
<protein>
    <recommendedName>
        <fullName evidence="1">Probable RNA-binding protein 18</fullName>
    </recommendedName>
    <alternativeName>
        <fullName evidence="3">RNA-binding motif protein 18</fullName>
    </alternativeName>
</protein>
<feature type="compositionally biased region" description="Basic and acidic residues" evidence="5">
    <location>
        <begin position="31"/>
        <end position="57"/>
    </location>
</feature>
<accession>A0AAJ7WLV8</accession>
<evidence type="ECO:0000313" key="8">
    <source>
        <dbReference type="RefSeq" id="XP_032802594.1"/>
    </source>
</evidence>
<dbReference type="RefSeq" id="XP_032802594.1">
    <property type="nucleotide sequence ID" value="XM_032946703.1"/>
</dbReference>
<evidence type="ECO:0000256" key="3">
    <source>
        <dbReference type="ARBA" id="ARBA00030780"/>
    </source>
</evidence>
<dbReference type="InterPro" id="IPR035979">
    <property type="entry name" value="RBD_domain_sf"/>
</dbReference>
<reference evidence="8" key="1">
    <citation type="submission" date="2025-08" db="UniProtKB">
        <authorList>
            <consortium name="RefSeq"/>
        </authorList>
    </citation>
    <scope>IDENTIFICATION</scope>
    <source>
        <tissue evidence="8">Sperm</tissue>
    </source>
</reference>
<feature type="region of interest" description="Disordered" evidence="5">
    <location>
        <begin position="1"/>
        <end position="119"/>
    </location>
</feature>
<dbReference type="InterPro" id="IPR000504">
    <property type="entry name" value="RRM_dom"/>
</dbReference>
<dbReference type="Gene3D" id="3.30.70.330">
    <property type="match status" value="1"/>
</dbReference>
<keyword evidence="7" id="KW-1185">Reference proteome</keyword>